<dbReference type="InterPro" id="IPR013249">
    <property type="entry name" value="RNA_pol_sigma70_r4_t2"/>
</dbReference>
<dbReference type="PANTHER" id="PTHR43133">
    <property type="entry name" value="RNA POLYMERASE ECF-TYPE SIGMA FACTO"/>
    <property type="match status" value="1"/>
</dbReference>
<accession>A0A484P7Q2</accession>
<evidence type="ECO:0000256" key="4">
    <source>
        <dbReference type="ARBA" id="ARBA00023163"/>
    </source>
</evidence>
<keyword evidence="2" id="KW-0805">Transcription regulation</keyword>
<dbReference type="GO" id="GO:0003677">
    <property type="term" value="F:DNA binding"/>
    <property type="evidence" value="ECO:0007669"/>
    <property type="project" value="InterPro"/>
</dbReference>
<feature type="domain" description="RNA polymerase sigma factor 70 region 4 type 2" evidence="5">
    <location>
        <begin position="106"/>
        <end position="158"/>
    </location>
</feature>
<dbReference type="GO" id="GO:0016987">
    <property type="term" value="F:sigma factor activity"/>
    <property type="evidence" value="ECO:0007669"/>
    <property type="project" value="UniProtKB-KW"/>
</dbReference>
<gene>
    <name evidence="6" type="ORF">ANDO1_0739</name>
    <name evidence="7" type="ORF">ANDO2_0645</name>
</gene>
<evidence type="ECO:0000313" key="7">
    <source>
        <dbReference type="EMBL" id="VFR32048.1"/>
    </source>
</evidence>
<keyword evidence="3" id="KW-0731">Sigma factor</keyword>
<evidence type="ECO:0000256" key="2">
    <source>
        <dbReference type="ARBA" id="ARBA00023015"/>
    </source>
</evidence>
<dbReference type="EMBL" id="CAADIB010000010">
    <property type="protein sequence ID" value="VFR32048.1"/>
    <property type="molecule type" value="Genomic_DNA"/>
</dbReference>
<protein>
    <submittedName>
        <fullName evidence="6">Sigma-70 factor FpvI (ECF subfamily), controling pyoverdin biosynthesis @ FIG006045: Sigma factor, ECF subfamily</fullName>
    </submittedName>
</protein>
<dbReference type="Pfam" id="PF08281">
    <property type="entry name" value="Sigma70_r4_2"/>
    <property type="match status" value="1"/>
</dbReference>
<dbReference type="SUPFAM" id="SSF88946">
    <property type="entry name" value="Sigma2 domain of RNA polymerase sigma factors"/>
    <property type="match status" value="1"/>
</dbReference>
<reference evidence="6" key="1">
    <citation type="submission" date="2019-03" db="EMBL/GenBank/DDBJ databases">
        <authorList>
            <person name="Danneels B."/>
        </authorList>
    </citation>
    <scope>NUCLEOTIDE SEQUENCE</scope>
</reference>
<dbReference type="Gene3D" id="1.10.1740.10">
    <property type="match status" value="1"/>
</dbReference>
<dbReference type="InterPro" id="IPR013325">
    <property type="entry name" value="RNA_pol_sigma_r2"/>
</dbReference>
<dbReference type="NCBIfam" id="TIGR02937">
    <property type="entry name" value="sigma70-ECF"/>
    <property type="match status" value="1"/>
</dbReference>
<dbReference type="AlphaFoldDB" id="A0A484P7Q2"/>
<organism evidence="6">
    <name type="scientific">plant metagenome</name>
    <dbReference type="NCBI Taxonomy" id="1297885"/>
    <lineage>
        <taxon>unclassified sequences</taxon>
        <taxon>metagenomes</taxon>
        <taxon>organismal metagenomes</taxon>
    </lineage>
</organism>
<dbReference type="GO" id="GO:0006352">
    <property type="term" value="P:DNA-templated transcription initiation"/>
    <property type="evidence" value="ECO:0007669"/>
    <property type="project" value="InterPro"/>
</dbReference>
<name>A0A484P7Q2_9ZZZZ</name>
<evidence type="ECO:0000256" key="1">
    <source>
        <dbReference type="ARBA" id="ARBA00010641"/>
    </source>
</evidence>
<dbReference type="InterPro" id="IPR039425">
    <property type="entry name" value="RNA_pol_sigma-70-like"/>
</dbReference>
<dbReference type="PANTHER" id="PTHR43133:SF63">
    <property type="entry name" value="RNA POLYMERASE SIGMA FACTOR FECI-RELATED"/>
    <property type="match status" value="1"/>
</dbReference>
<dbReference type="CDD" id="cd06171">
    <property type="entry name" value="Sigma70_r4"/>
    <property type="match status" value="1"/>
</dbReference>
<sequence>MSSVPPAEPVWLAQYRKLARLWARGGANRHDAEDAAQDAALRCLERAGSALEDPSAYLRRSVANRLVSLHRAQRVRQAQALHELAEPEHPAAASAEAHYQARQLAERLTDALCELPPACQEAFRLRRFDGLSNGEIAERLGVSRNMVERHMMRAMRHLQDRMGS</sequence>
<keyword evidence="4" id="KW-0804">Transcription</keyword>
<dbReference type="InterPro" id="IPR013324">
    <property type="entry name" value="RNA_pol_sigma_r3/r4-like"/>
</dbReference>
<evidence type="ECO:0000259" key="5">
    <source>
        <dbReference type="Pfam" id="PF08281"/>
    </source>
</evidence>
<dbReference type="InterPro" id="IPR036388">
    <property type="entry name" value="WH-like_DNA-bd_sf"/>
</dbReference>
<dbReference type="Gene3D" id="1.10.10.10">
    <property type="entry name" value="Winged helix-like DNA-binding domain superfamily/Winged helix DNA-binding domain"/>
    <property type="match status" value="1"/>
</dbReference>
<comment type="similarity">
    <text evidence="1">Belongs to the sigma-70 factor family. ECF subfamily.</text>
</comment>
<dbReference type="InterPro" id="IPR014284">
    <property type="entry name" value="RNA_pol_sigma-70_dom"/>
</dbReference>
<evidence type="ECO:0000313" key="6">
    <source>
        <dbReference type="EMBL" id="VFR21485.1"/>
    </source>
</evidence>
<dbReference type="SUPFAM" id="SSF88659">
    <property type="entry name" value="Sigma3 and sigma4 domains of RNA polymerase sigma factors"/>
    <property type="match status" value="1"/>
</dbReference>
<dbReference type="EMBL" id="CAADHZ010000006">
    <property type="protein sequence ID" value="VFR21485.1"/>
    <property type="molecule type" value="Genomic_DNA"/>
</dbReference>
<evidence type="ECO:0000256" key="3">
    <source>
        <dbReference type="ARBA" id="ARBA00023082"/>
    </source>
</evidence>
<proteinExistence type="inferred from homology"/>